<evidence type="ECO:0000256" key="6">
    <source>
        <dbReference type="PIRSR" id="PIRSR637944-1"/>
    </source>
</evidence>
<evidence type="ECO:0000256" key="5">
    <source>
        <dbReference type="ARBA" id="ARBA00023284"/>
    </source>
</evidence>
<dbReference type="Proteomes" id="UP000054279">
    <property type="component" value="Unassembled WGS sequence"/>
</dbReference>
<feature type="active site" description="Cysteine sulfenic acid (-SOH) intermediate" evidence="6">
    <location>
        <position position="61"/>
    </location>
</feature>
<dbReference type="InterPro" id="IPR013740">
    <property type="entry name" value="Redoxin"/>
</dbReference>
<dbReference type="GO" id="GO:0005777">
    <property type="term" value="C:peroxisome"/>
    <property type="evidence" value="ECO:0007669"/>
    <property type="project" value="TreeGrafter"/>
</dbReference>
<name>A0A0C9UX92_SPHS4</name>
<accession>A0A0C9UX92</accession>
<dbReference type="InterPro" id="IPR013766">
    <property type="entry name" value="Thioredoxin_domain"/>
</dbReference>
<dbReference type="EMBL" id="KN837275">
    <property type="protein sequence ID" value="KIJ29800.1"/>
    <property type="molecule type" value="Genomic_DNA"/>
</dbReference>
<dbReference type="HOGENOM" id="CLU_072440_3_1_1"/>
<evidence type="ECO:0000256" key="3">
    <source>
        <dbReference type="ARBA" id="ARBA00022862"/>
    </source>
</evidence>
<dbReference type="OrthoDB" id="1882547at2759"/>
<dbReference type="PANTHER" id="PTHR10430:SF39">
    <property type="entry name" value="PEROXISOMAL MEMBRANE ASSOCIATED PROTEIN 20"/>
    <property type="match status" value="1"/>
</dbReference>
<dbReference type="GO" id="GO:0034599">
    <property type="term" value="P:cellular response to oxidative stress"/>
    <property type="evidence" value="ECO:0007669"/>
    <property type="project" value="InterPro"/>
</dbReference>
<dbReference type="InterPro" id="IPR036249">
    <property type="entry name" value="Thioredoxin-like_sf"/>
</dbReference>
<protein>
    <recommendedName>
        <fullName evidence="8">Thioredoxin domain-containing protein</fullName>
    </recommendedName>
</protein>
<feature type="domain" description="Thioredoxin" evidence="8">
    <location>
        <begin position="19"/>
        <end position="172"/>
    </location>
</feature>
<dbReference type="Pfam" id="PF08534">
    <property type="entry name" value="Redoxin"/>
    <property type="match status" value="1"/>
</dbReference>
<dbReference type="PANTHER" id="PTHR10430">
    <property type="entry name" value="PEROXIREDOXIN"/>
    <property type="match status" value="1"/>
</dbReference>
<keyword evidence="5 7" id="KW-0676">Redox-active center</keyword>
<dbReference type="PROSITE" id="PS51352">
    <property type="entry name" value="THIOREDOXIN_2"/>
    <property type="match status" value="1"/>
</dbReference>
<dbReference type="GO" id="GO:0008379">
    <property type="term" value="F:thioredoxin peroxidase activity"/>
    <property type="evidence" value="ECO:0007669"/>
    <property type="project" value="InterPro"/>
</dbReference>
<evidence type="ECO:0000313" key="10">
    <source>
        <dbReference type="Proteomes" id="UP000054279"/>
    </source>
</evidence>
<evidence type="ECO:0000313" key="9">
    <source>
        <dbReference type="EMBL" id="KIJ29800.1"/>
    </source>
</evidence>
<keyword evidence="3 7" id="KW-0049">Antioxidant</keyword>
<keyword evidence="2 7" id="KW-0575">Peroxidase</keyword>
<gene>
    <name evidence="9" type="ORF">M422DRAFT_54023</name>
</gene>
<organism evidence="9 10">
    <name type="scientific">Sphaerobolus stellatus (strain SS14)</name>
    <dbReference type="NCBI Taxonomy" id="990650"/>
    <lineage>
        <taxon>Eukaryota</taxon>
        <taxon>Fungi</taxon>
        <taxon>Dikarya</taxon>
        <taxon>Basidiomycota</taxon>
        <taxon>Agaricomycotina</taxon>
        <taxon>Agaricomycetes</taxon>
        <taxon>Phallomycetidae</taxon>
        <taxon>Geastrales</taxon>
        <taxon>Sphaerobolaceae</taxon>
        <taxon>Sphaerobolus</taxon>
    </lineage>
</organism>
<dbReference type="CDD" id="cd03013">
    <property type="entry name" value="PRX5_like"/>
    <property type="match status" value="1"/>
</dbReference>
<dbReference type="GO" id="GO:0045454">
    <property type="term" value="P:cell redox homeostasis"/>
    <property type="evidence" value="ECO:0007669"/>
    <property type="project" value="TreeGrafter"/>
</dbReference>
<dbReference type="SUPFAM" id="SSF52833">
    <property type="entry name" value="Thioredoxin-like"/>
    <property type="match status" value="1"/>
</dbReference>
<dbReference type="Gene3D" id="3.40.30.10">
    <property type="entry name" value="Glutaredoxin"/>
    <property type="match status" value="1"/>
</dbReference>
<evidence type="ECO:0000256" key="1">
    <source>
        <dbReference type="ARBA" id="ARBA00010505"/>
    </source>
</evidence>
<dbReference type="GO" id="GO:0005829">
    <property type="term" value="C:cytosol"/>
    <property type="evidence" value="ECO:0007669"/>
    <property type="project" value="TreeGrafter"/>
</dbReference>
<evidence type="ECO:0000256" key="2">
    <source>
        <dbReference type="ARBA" id="ARBA00022559"/>
    </source>
</evidence>
<reference evidence="9 10" key="1">
    <citation type="submission" date="2014-06" db="EMBL/GenBank/DDBJ databases">
        <title>Evolutionary Origins and Diversification of the Mycorrhizal Mutualists.</title>
        <authorList>
            <consortium name="DOE Joint Genome Institute"/>
            <consortium name="Mycorrhizal Genomics Consortium"/>
            <person name="Kohler A."/>
            <person name="Kuo A."/>
            <person name="Nagy L.G."/>
            <person name="Floudas D."/>
            <person name="Copeland A."/>
            <person name="Barry K.W."/>
            <person name="Cichocki N."/>
            <person name="Veneault-Fourrey C."/>
            <person name="LaButti K."/>
            <person name="Lindquist E.A."/>
            <person name="Lipzen A."/>
            <person name="Lundell T."/>
            <person name="Morin E."/>
            <person name="Murat C."/>
            <person name="Riley R."/>
            <person name="Ohm R."/>
            <person name="Sun H."/>
            <person name="Tunlid A."/>
            <person name="Henrissat B."/>
            <person name="Grigoriev I.V."/>
            <person name="Hibbett D.S."/>
            <person name="Martin F."/>
        </authorList>
    </citation>
    <scope>NUCLEOTIDE SEQUENCE [LARGE SCALE GENOMIC DNA]</scope>
    <source>
        <strain evidence="9 10">SS14</strain>
    </source>
</reference>
<keyword evidence="4 7" id="KW-0560">Oxidoreductase</keyword>
<dbReference type="GO" id="GO:0005739">
    <property type="term" value="C:mitochondrion"/>
    <property type="evidence" value="ECO:0007669"/>
    <property type="project" value="TreeGrafter"/>
</dbReference>
<sequence>MTSFVASATNAAATAAHAAAVGASVPDVPVKENDPDTTFSLANLPGKNIILGVPGAFTPSCSSQIPGFIEKYDQFKAKGINDIYVVPVNDIFVTKAWKEKLGPESGVRFLADDKGAFTSALGLLFDASPKLGGPRAKRYALVVDNNKVTHVLVEASPPDVKETTADNVLSKL</sequence>
<evidence type="ECO:0000256" key="4">
    <source>
        <dbReference type="ARBA" id="ARBA00023002"/>
    </source>
</evidence>
<evidence type="ECO:0000256" key="7">
    <source>
        <dbReference type="RuleBase" id="RU366011"/>
    </source>
</evidence>
<dbReference type="InterPro" id="IPR037944">
    <property type="entry name" value="PRX5-like"/>
</dbReference>
<evidence type="ECO:0000259" key="8">
    <source>
        <dbReference type="PROSITE" id="PS51352"/>
    </source>
</evidence>
<comment type="function">
    <text evidence="7">Thiol-specific peroxidase that catalyzes the reduction of hydrogen peroxide and organic hydroperoxides to water and alcohols, respectively. Plays a role in cell protection against oxidative stress by detoxifying peroxides.</text>
</comment>
<dbReference type="AlphaFoldDB" id="A0A0C9UX92"/>
<proteinExistence type="inferred from homology"/>
<comment type="similarity">
    <text evidence="1 7">Belongs to the peroxiredoxin family. Prx5 subfamily.</text>
</comment>
<dbReference type="GO" id="GO:0042744">
    <property type="term" value="P:hydrogen peroxide catabolic process"/>
    <property type="evidence" value="ECO:0007669"/>
    <property type="project" value="TreeGrafter"/>
</dbReference>
<keyword evidence="10" id="KW-1185">Reference proteome</keyword>